<gene>
    <name evidence="2" type="ORF">ACFQBM_18825</name>
</gene>
<dbReference type="InterPro" id="IPR025746">
    <property type="entry name" value="PilX_N_dom"/>
</dbReference>
<sequence length="181" mass="19262">MSHSIKSAATQQGAVLVVSLILLLVLSLIAVSSARGVLLGERMVSASRDSKYALEVAESMARKGEQYIESLQDTNSFGSTNWLHSIGSGPNDLSSLDTWTDKNSVEWPVAMGRSEGKTMTGRIYIELAGSTSDKSNASDVDISAGVTKLNSEDIQVFKVVTRGTGPAGTERILTTLYGKAF</sequence>
<protein>
    <submittedName>
        <fullName evidence="2">PilX N-terminal domain-containing pilus assembly protein</fullName>
    </submittedName>
</protein>
<dbReference type="EMBL" id="JBHSVR010000001">
    <property type="protein sequence ID" value="MFC6635333.1"/>
    <property type="molecule type" value="Genomic_DNA"/>
</dbReference>
<dbReference type="Pfam" id="PF14341">
    <property type="entry name" value="PilX_N"/>
    <property type="match status" value="1"/>
</dbReference>
<feature type="domain" description="Type 4 fimbrial biogenesis protein PilX N-terminal" evidence="1">
    <location>
        <begin position="12"/>
        <end position="59"/>
    </location>
</feature>
<evidence type="ECO:0000259" key="1">
    <source>
        <dbReference type="Pfam" id="PF14341"/>
    </source>
</evidence>
<evidence type="ECO:0000313" key="2">
    <source>
        <dbReference type="EMBL" id="MFC6635333.1"/>
    </source>
</evidence>
<dbReference type="RefSeq" id="WP_193192760.1">
    <property type="nucleotide sequence ID" value="NZ_JACZFR010000032.1"/>
</dbReference>
<keyword evidence="3" id="KW-1185">Reference proteome</keyword>
<name>A0ABW1YSI9_9GAMM</name>
<proteinExistence type="predicted"/>
<evidence type="ECO:0000313" key="3">
    <source>
        <dbReference type="Proteomes" id="UP001596425"/>
    </source>
</evidence>
<dbReference type="Proteomes" id="UP001596425">
    <property type="component" value="Unassembled WGS sequence"/>
</dbReference>
<organism evidence="2 3">
    <name type="scientific">Microbulbifer taiwanensis</name>
    <dbReference type="NCBI Taxonomy" id="986746"/>
    <lineage>
        <taxon>Bacteria</taxon>
        <taxon>Pseudomonadati</taxon>
        <taxon>Pseudomonadota</taxon>
        <taxon>Gammaproteobacteria</taxon>
        <taxon>Cellvibrionales</taxon>
        <taxon>Microbulbiferaceae</taxon>
        <taxon>Microbulbifer</taxon>
    </lineage>
</organism>
<reference evidence="3" key="1">
    <citation type="journal article" date="2019" name="Int. J. Syst. Evol. Microbiol.">
        <title>The Global Catalogue of Microorganisms (GCM) 10K type strain sequencing project: providing services to taxonomists for standard genome sequencing and annotation.</title>
        <authorList>
            <consortium name="The Broad Institute Genomics Platform"/>
            <consortium name="The Broad Institute Genome Sequencing Center for Infectious Disease"/>
            <person name="Wu L."/>
            <person name="Ma J."/>
        </authorList>
    </citation>
    <scope>NUCLEOTIDE SEQUENCE [LARGE SCALE GENOMIC DNA]</scope>
    <source>
        <strain evidence="3">CGMCC 1.13718</strain>
    </source>
</reference>
<comment type="caution">
    <text evidence="2">The sequence shown here is derived from an EMBL/GenBank/DDBJ whole genome shotgun (WGS) entry which is preliminary data.</text>
</comment>
<accession>A0ABW1YSI9</accession>